<dbReference type="UniPathway" id="UPA00537">
    <property type="reaction ID" value="UER00594"/>
</dbReference>
<dbReference type="SUPFAM" id="SSF82649">
    <property type="entry name" value="SufE/NifU"/>
    <property type="match status" value="1"/>
</dbReference>
<comment type="pathway">
    <text evidence="2">Protein modification; protein lipoylation via exogenous pathway; protein N(6)-(lipoyl)lysine from lipoate: step 1/2.</text>
</comment>
<dbReference type="AlphaFoldDB" id="A0A1Q9EWZ4"/>
<gene>
    <name evidence="9" type="ORF">AK812_SmicGene4188</name>
</gene>
<keyword evidence="6" id="KW-0067">ATP-binding</keyword>
<evidence type="ECO:0000256" key="1">
    <source>
        <dbReference type="ARBA" id="ARBA00005085"/>
    </source>
</evidence>
<reference evidence="9 10" key="1">
    <citation type="submission" date="2016-02" db="EMBL/GenBank/DDBJ databases">
        <title>Genome analysis of coral dinoflagellate symbionts highlights evolutionary adaptations to a symbiotic lifestyle.</title>
        <authorList>
            <person name="Aranda M."/>
            <person name="Li Y."/>
            <person name="Liew Y.J."/>
            <person name="Baumgarten S."/>
            <person name="Simakov O."/>
            <person name="Wilson M."/>
            <person name="Piel J."/>
            <person name="Ashoor H."/>
            <person name="Bougouffa S."/>
            <person name="Bajic V.B."/>
            <person name="Ryu T."/>
            <person name="Ravasi T."/>
            <person name="Bayer T."/>
            <person name="Micklem G."/>
            <person name="Kim H."/>
            <person name="Bhak J."/>
            <person name="Lajeunesse T.C."/>
            <person name="Voolstra C.R."/>
        </authorList>
    </citation>
    <scope>NUCLEOTIDE SEQUENCE [LARGE SCALE GENOMIC DNA]</scope>
    <source>
        <strain evidence="9 10">CCMP2467</strain>
    </source>
</reference>
<feature type="domain" description="Lipoate protein ligase C-terminal" evidence="8">
    <location>
        <begin position="3"/>
        <end position="52"/>
    </location>
</feature>
<sequence length="170" mass="18031">MRFETRIDGVGVFDVNLKVVQGRIEEVTIFSDALFPDVISESMNVLKGSTVSPAMSRGHRKGPASPTIFAGSCLPSPVVCIAGALATFKKAISGQDFRDAVILLALIADDLRAAPASVKAFHPVKDAVNALRTEREQETHLTIIEHYVEAKDVASAATAGSSSPAARQVK</sequence>
<dbReference type="InterPro" id="IPR019491">
    <property type="entry name" value="Lipoate_protein_ligase_C"/>
</dbReference>
<dbReference type="GO" id="GO:0009249">
    <property type="term" value="P:protein lipoylation"/>
    <property type="evidence" value="ECO:0007669"/>
    <property type="project" value="UniProtKB-ARBA"/>
</dbReference>
<dbReference type="OrthoDB" id="10333031at2759"/>
<evidence type="ECO:0000256" key="2">
    <source>
        <dbReference type="ARBA" id="ARBA00005124"/>
    </source>
</evidence>
<evidence type="ECO:0000256" key="6">
    <source>
        <dbReference type="ARBA" id="ARBA00022840"/>
    </source>
</evidence>
<evidence type="ECO:0000256" key="3">
    <source>
        <dbReference type="ARBA" id="ARBA00012367"/>
    </source>
</evidence>
<dbReference type="EC" id="6.3.1.20" evidence="3"/>
<keyword evidence="4" id="KW-0436">Ligase</keyword>
<evidence type="ECO:0000256" key="4">
    <source>
        <dbReference type="ARBA" id="ARBA00022598"/>
    </source>
</evidence>
<evidence type="ECO:0000256" key="5">
    <source>
        <dbReference type="ARBA" id="ARBA00022741"/>
    </source>
</evidence>
<accession>A0A1Q9EWZ4</accession>
<comment type="catalytic activity">
    <reaction evidence="7">
        <text>L-lysyl-[lipoyl-carrier protein] + (R)-lipoate + ATP = N(6)-[(R)-lipoyl]-L-lysyl-[lipoyl-carrier protein] + AMP + diphosphate + H(+)</text>
        <dbReference type="Rhea" id="RHEA:49288"/>
        <dbReference type="Rhea" id="RHEA-COMP:10500"/>
        <dbReference type="Rhea" id="RHEA-COMP:10502"/>
        <dbReference type="ChEBI" id="CHEBI:15378"/>
        <dbReference type="ChEBI" id="CHEBI:29969"/>
        <dbReference type="ChEBI" id="CHEBI:30616"/>
        <dbReference type="ChEBI" id="CHEBI:33019"/>
        <dbReference type="ChEBI" id="CHEBI:83088"/>
        <dbReference type="ChEBI" id="CHEBI:83099"/>
        <dbReference type="ChEBI" id="CHEBI:456215"/>
        <dbReference type="EC" id="6.3.1.20"/>
    </reaction>
</comment>
<proteinExistence type="predicted"/>
<comment type="pathway">
    <text evidence="1">Protein modification; protein lipoylation via exogenous pathway; protein N(6)-(lipoyl)lysine from lipoate: step 2/2.</text>
</comment>
<keyword evidence="10" id="KW-1185">Reference proteome</keyword>
<dbReference type="Pfam" id="PF10437">
    <property type="entry name" value="Lip_prot_lig_C"/>
    <property type="match status" value="1"/>
</dbReference>
<evidence type="ECO:0000313" key="10">
    <source>
        <dbReference type="Proteomes" id="UP000186817"/>
    </source>
</evidence>
<evidence type="ECO:0000313" key="9">
    <source>
        <dbReference type="EMBL" id="OLQ11968.1"/>
    </source>
</evidence>
<dbReference type="GO" id="GO:0016979">
    <property type="term" value="F:lipoate-protein ligase activity"/>
    <property type="evidence" value="ECO:0007669"/>
    <property type="project" value="UniProtKB-EC"/>
</dbReference>
<name>A0A1Q9EWZ4_SYMMI</name>
<dbReference type="Gene3D" id="3.30.390.50">
    <property type="entry name" value="CO dehydrogenase flavoprotein, C-terminal domain"/>
    <property type="match status" value="1"/>
</dbReference>
<dbReference type="EMBL" id="LSRX01000051">
    <property type="protein sequence ID" value="OLQ11968.1"/>
    <property type="molecule type" value="Genomic_DNA"/>
</dbReference>
<dbReference type="Proteomes" id="UP000186817">
    <property type="component" value="Unassembled WGS sequence"/>
</dbReference>
<evidence type="ECO:0000256" key="7">
    <source>
        <dbReference type="ARBA" id="ARBA00048037"/>
    </source>
</evidence>
<keyword evidence="5" id="KW-0547">Nucleotide-binding</keyword>
<dbReference type="GO" id="GO:0005524">
    <property type="term" value="F:ATP binding"/>
    <property type="evidence" value="ECO:0007669"/>
    <property type="project" value="UniProtKB-KW"/>
</dbReference>
<comment type="caution">
    <text evidence="9">The sequence shown here is derived from an EMBL/GenBank/DDBJ whole genome shotgun (WGS) entry which is preliminary data.</text>
</comment>
<protein>
    <recommendedName>
        <fullName evidence="3">lipoate--protein ligase</fullName>
        <ecNumber evidence="3">6.3.1.20</ecNumber>
    </recommendedName>
</protein>
<evidence type="ECO:0000259" key="8">
    <source>
        <dbReference type="Pfam" id="PF10437"/>
    </source>
</evidence>
<organism evidence="9 10">
    <name type="scientific">Symbiodinium microadriaticum</name>
    <name type="common">Dinoflagellate</name>
    <name type="synonym">Zooxanthella microadriatica</name>
    <dbReference type="NCBI Taxonomy" id="2951"/>
    <lineage>
        <taxon>Eukaryota</taxon>
        <taxon>Sar</taxon>
        <taxon>Alveolata</taxon>
        <taxon>Dinophyceae</taxon>
        <taxon>Suessiales</taxon>
        <taxon>Symbiodiniaceae</taxon>
        <taxon>Symbiodinium</taxon>
    </lineage>
</organism>